<name>A0A133NF57_9FUSO</name>
<dbReference type="InterPro" id="IPR039424">
    <property type="entry name" value="SBP_5"/>
</dbReference>
<dbReference type="GO" id="GO:0042597">
    <property type="term" value="C:periplasmic space"/>
    <property type="evidence" value="ECO:0007669"/>
    <property type="project" value="UniProtKB-ARBA"/>
</dbReference>
<feature type="signal peptide" evidence="4">
    <location>
        <begin position="1"/>
        <end position="22"/>
    </location>
</feature>
<evidence type="ECO:0000313" key="7">
    <source>
        <dbReference type="Proteomes" id="UP000070617"/>
    </source>
</evidence>
<dbReference type="GO" id="GO:1904680">
    <property type="term" value="F:peptide transmembrane transporter activity"/>
    <property type="evidence" value="ECO:0007669"/>
    <property type="project" value="TreeGrafter"/>
</dbReference>
<dbReference type="GO" id="GO:0043190">
    <property type="term" value="C:ATP-binding cassette (ABC) transporter complex"/>
    <property type="evidence" value="ECO:0007669"/>
    <property type="project" value="InterPro"/>
</dbReference>
<dbReference type="RefSeq" id="WP_008801012.1">
    <property type="nucleotide sequence ID" value="NZ_KQ956531.1"/>
</dbReference>
<gene>
    <name evidence="6" type="ORF">HMPREF3206_00867</name>
</gene>
<dbReference type="STRING" id="134605.HMPREF3206_00867"/>
<dbReference type="Gene3D" id="3.10.105.10">
    <property type="entry name" value="Dipeptide-binding Protein, Domain 3"/>
    <property type="match status" value="1"/>
</dbReference>
<dbReference type="EMBL" id="LRPX01000036">
    <property type="protein sequence ID" value="KXA14910.1"/>
    <property type="molecule type" value="Genomic_DNA"/>
</dbReference>
<evidence type="ECO:0000313" key="6">
    <source>
        <dbReference type="EMBL" id="KXA14910.1"/>
    </source>
</evidence>
<evidence type="ECO:0000256" key="1">
    <source>
        <dbReference type="ARBA" id="ARBA00005695"/>
    </source>
</evidence>
<dbReference type="PIRSF" id="PIRSF002741">
    <property type="entry name" value="MppA"/>
    <property type="match status" value="1"/>
</dbReference>
<dbReference type="Gene3D" id="3.90.76.10">
    <property type="entry name" value="Dipeptide-binding Protein, Domain 1"/>
    <property type="match status" value="1"/>
</dbReference>
<dbReference type="PANTHER" id="PTHR30290">
    <property type="entry name" value="PERIPLASMIC BINDING COMPONENT OF ABC TRANSPORTER"/>
    <property type="match status" value="1"/>
</dbReference>
<feature type="chain" id="PRO_5007457939" evidence="4">
    <location>
        <begin position="23"/>
        <end position="478"/>
    </location>
</feature>
<protein>
    <submittedName>
        <fullName evidence="6">ABC transporter, substrate-binding protein, family 5</fullName>
    </submittedName>
</protein>
<sequence length="478" mass="56296">MKMQKKLKYLLCLFSLFFFACSSEKQELEKREQILYTAMPKKEYHLIPNHYEKNDRALITQLWEGLTELKDGGVRFIEVTDIQHSQDFLTWTFHLRDDLTWSNGEKITAESYRKSWLDSLKNSPMIEEKYRMFVVKNAEKFSENKVSEKEVGIQVKDNVLEVTLNTPIPNFDEWVSNPIFYPLHPKNETLKEEDKIVNAAFKIASFQENKIILEKNEDYWDAVNTRLKKVDISLVEDGIMAYEMFPRYEIDIFGAPFYEIPFERLKQANTLPEKLVFPVMKYYYISIPNENKERFLEKSNVKLRELLYAVSDPEFMGRVILQNDSPSIFPHPHPSSEIITKSKEEFENLQQKENFVFSESPYVAKFDSNSLLEKKLLLSTLKEWISSFKFPIRVTSEKEAKTSFEIKNYLVGTNQKEDFYYYISKKYGKNLKTEEEFLKDLPVIPLLQENTSLLLHSDIQGLSVAPSGDIYLKYIVII</sequence>
<dbReference type="SUPFAM" id="SSF53850">
    <property type="entry name" value="Periplasmic binding protein-like II"/>
    <property type="match status" value="1"/>
</dbReference>
<dbReference type="PANTHER" id="PTHR30290:SF9">
    <property type="entry name" value="OLIGOPEPTIDE-BINDING PROTEIN APPA"/>
    <property type="match status" value="1"/>
</dbReference>
<dbReference type="AlphaFoldDB" id="A0A133NF57"/>
<dbReference type="Gene3D" id="3.40.190.10">
    <property type="entry name" value="Periplasmic binding protein-like II"/>
    <property type="match status" value="1"/>
</dbReference>
<dbReference type="GO" id="GO:0015833">
    <property type="term" value="P:peptide transport"/>
    <property type="evidence" value="ECO:0007669"/>
    <property type="project" value="TreeGrafter"/>
</dbReference>
<evidence type="ECO:0000259" key="5">
    <source>
        <dbReference type="Pfam" id="PF00496"/>
    </source>
</evidence>
<comment type="similarity">
    <text evidence="1">Belongs to the bacterial solute-binding protein 5 family.</text>
</comment>
<accession>A0A133NF57</accession>
<dbReference type="Proteomes" id="UP000070617">
    <property type="component" value="Unassembled WGS sequence"/>
</dbReference>
<organism evidence="6 7">
    <name type="scientific">Fusobacterium equinum</name>
    <dbReference type="NCBI Taxonomy" id="134605"/>
    <lineage>
        <taxon>Bacteria</taxon>
        <taxon>Fusobacteriati</taxon>
        <taxon>Fusobacteriota</taxon>
        <taxon>Fusobacteriia</taxon>
        <taxon>Fusobacteriales</taxon>
        <taxon>Fusobacteriaceae</taxon>
        <taxon>Fusobacterium</taxon>
    </lineage>
</organism>
<evidence type="ECO:0000256" key="4">
    <source>
        <dbReference type="SAM" id="SignalP"/>
    </source>
</evidence>
<dbReference type="Pfam" id="PF00496">
    <property type="entry name" value="SBP_bac_5"/>
    <property type="match status" value="1"/>
</dbReference>
<dbReference type="InterPro" id="IPR000914">
    <property type="entry name" value="SBP_5_dom"/>
</dbReference>
<feature type="domain" description="Solute-binding protein family 5" evidence="5">
    <location>
        <begin position="82"/>
        <end position="336"/>
    </location>
</feature>
<keyword evidence="2" id="KW-0813">Transport</keyword>
<evidence type="ECO:0000256" key="2">
    <source>
        <dbReference type="ARBA" id="ARBA00022448"/>
    </source>
</evidence>
<dbReference type="InterPro" id="IPR030678">
    <property type="entry name" value="Peptide/Ni-bd"/>
</dbReference>
<proteinExistence type="inferred from homology"/>
<comment type="caution">
    <text evidence="6">The sequence shown here is derived from an EMBL/GenBank/DDBJ whole genome shotgun (WGS) entry which is preliminary data.</text>
</comment>
<dbReference type="PROSITE" id="PS51257">
    <property type="entry name" value="PROKAR_LIPOPROTEIN"/>
    <property type="match status" value="1"/>
</dbReference>
<keyword evidence="7" id="KW-1185">Reference proteome</keyword>
<evidence type="ECO:0000256" key="3">
    <source>
        <dbReference type="ARBA" id="ARBA00022729"/>
    </source>
</evidence>
<keyword evidence="3 4" id="KW-0732">Signal</keyword>
<reference evidence="7" key="1">
    <citation type="submission" date="2016-01" db="EMBL/GenBank/DDBJ databases">
        <authorList>
            <person name="Mitreva M."/>
            <person name="Pepin K.H."/>
            <person name="Mihindukulasuriya K.A."/>
            <person name="Fulton R."/>
            <person name="Fronick C."/>
            <person name="O'Laughlin M."/>
            <person name="Miner T."/>
            <person name="Herter B."/>
            <person name="Rosa B.A."/>
            <person name="Cordes M."/>
            <person name="Tomlinson C."/>
            <person name="Wollam A."/>
            <person name="Palsikar V.B."/>
            <person name="Mardis E.R."/>
            <person name="Wilson R.K."/>
        </authorList>
    </citation>
    <scope>NUCLEOTIDE SEQUENCE [LARGE SCALE GENOMIC DNA]</scope>
    <source>
        <strain evidence="7">CMW8396</strain>
    </source>
</reference>
<dbReference type="PATRIC" id="fig|134605.3.peg.864"/>